<dbReference type="RefSeq" id="XP_014176611.1">
    <property type="nucleotide sequence ID" value="XM_014321136.1"/>
</dbReference>
<comment type="caution">
    <text evidence="3">The sequence shown here is derived from an EMBL/GenBank/DDBJ whole genome shotgun (WGS) entry which is preliminary data.</text>
</comment>
<name>J4U669_TRIAS</name>
<evidence type="ECO:0000256" key="1">
    <source>
        <dbReference type="SAM" id="Coils"/>
    </source>
</evidence>
<sequence>MTAHRHPTPRSHHATHLPTKPYEYSKKLDLLCSHDILAKRTCRAFGKFRGRWYHACAQRPGCGFWVWEDEAAAGSRSSTDLGGRDAAPAPAPATADRRDVSPPHSLADRKLTPDSGSMRNTPAPETAQGANTQSTDRATAAALQQLRDEILPEAESAVEEWKEKYTATKAALGFVENQYLVVIAERDALKRENERLRAQLKERALQTGEERGAERRAEVRHDARRIQNGGLIGATLSPYSDLPHSTLSGLHTFNTHRSTLSSFLQFALSLLNPGDHNRPFAYEGILLYRPVPVLKMGPSWVTEPTTARKIDLTLDDDEPRVIDLTSPTQTAAPSRTAASASLLRSSTTSDTDDPDVPLALLKRKRKKARPAQVAVAAMEGIGERPPLKCNHGQLAARMQVRNSATAQCGGYYWSCYLADGHPDRCNFRQREDFPSHSVTALALPTTTASTFLPYGAPTVAKSLPEYPDQPGPSRRQAPGSSQAGSLEPAHLTPHHLATEQQAVGPERGHGTVEELQRQNARHLETIEQLRRTNDSLLLELQIARAEKK</sequence>
<accession>J4U669</accession>
<feature type="region of interest" description="Disordered" evidence="2">
    <location>
        <begin position="75"/>
        <end position="137"/>
    </location>
</feature>
<dbReference type="EMBL" id="ALBS01000323">
    <property type="protein sequence ID" value="EJT45590.1"/>
    <property type="molecule type" value="Genomic_DNA"/>
</dbReference>
<feature type="compositionally biased region" description="Basic and acidic residues" evidence="2">
    <location>
        <begin position="506"/>
        <end position="519"/>
    </location>
</feature>
<feature type="compositionally biased region" description="Low complexity" evidence="2">
    <location>
        <begin position="326"/>
        <end position="349"/>
    </location>
</feature>
<dbReference type="HOGENOM" id="CLU_497140_0_0_1"/>
<dbReference type="VEuPathDB" id="FungiDB:A1Q1_05927"/>
<dbReference type="GeneID" id="25989439"/>
<evidence type="ECO:0000313" key="3">
    <source>
        <dbReference type="EMBL" id="EJT45590.1"/>
    </source>
</evidence>
<feature type="compositionally biased region" description="Polar residues" evidence="2">
    <location>
        <begin position="128"/>
        <end position="137"/>
    </location>
</feature>
<gene>
    <name evidence="3" type="ORF">A1Q1_05927</name>
</gene>
<dbReference type="Proteomes" id="UP000002748">
    <property type="component" value="Unassembled WGS sequence"/>
</dbReference>
<feature type="region of interest" description="Disordered" evidence="2">
    <location>
        <begin position="500"/>
        <end position="519"/>
    </location>
</feature>
<evidence type="ECO:0000313" key="4">
    <source>
        <dbReference type="Proteomes" id="UP000002748"/>
    </source>
</evidence>
<organism evidence="3 4">
    <name type="scientific">Trichosporon asahii var. asahii (strain ATCC 90039 / CBS 2479 / JCM 2466 / KCTC 7840 / NBRC 103889/ NCYC 2677 / UAMH 7654)</name>
    <name type="common">Yeast</name>
    <dbReference type="NCBI Taxonomy" id="1186058"/>
    <lineage>
        <taxon>Eukaryota</taxon>
        <taxon>Fungi</taxon>
        <taxon>Dikarya</taxon>
        <taxon>Basidiomycota</taxon>
        <taxon>Agaricomycotina</taxon>
        <taxon>Tremellomycetes</taxon>
        <taxon>Trichosporonales</taxon>
        <taxon>Trichosporonaceae</taxon>
        <taxon>Trichosporon</taxon>
    </lineage>
</organism>
<feature type="coiled-coil region" evidence="1">
    <location>
        <begin position="179"/>
        <end position="206"/>
    </location>
</feature>
<dbReference type="AlphaFoldDB" id="J4U669"/>
<feature type="region of interest" description="Disordered" evidence="2">
    <location>
        <begin position="326"/>
        <end position="356"/>
    </location>
</feature>
<proteinExistence type="predicted"/>
<feature type="compositionally biased region" description="Low complexity" evidence="2">
    <location>
        <begin position="84"/>
        <end position="94"/>
    </location>
</feature>
<protein>
    <recommendedName>
        <fullName evidence="5">Zinc finger GRF-type domain-containing protein</fullName>
    </recommendedName>
</protein>
<reference evidence="3 4" key="1">
    <citation type="journal article" date="2012" name="Eukaryot. Cell">
        <title>Draft genome sequence of CBS 2479, the standard type strain of Trichosporon asahii.</title>
        <authorList>
            <person name="Yang R.Y."/>
            <person name="Li H.T."/>
            <person name="Zhu H."/>
            <person name="Zhou G.P."/>
            <person name="Wang M."/>
            <person name="Wang L."/>
        </authorList>
    </citation>
    <scope>NUCLEOTIDE SEQUENCE [LARGE SCALE GENOMIC DNA]</scope>
    <source>
        <strain evidence="4">ATCC 90039 / CBS 2479 / JCM 2466 / KCTC 7840 / NCYC 2677 / UAMH 7654</strain>
    </source>
</reference>
<keyword evidence="1" id="KW-0175">Coiled coil</keyword>
<evidence type="ECO:0008006" key="5">
    <source>
        <dbReference type="Google" id="ProtNLM"/>
    </source>
</evidence>
<feature type="region of interest" description="Disordered" evidence="2">
    <location>
        <begin position="460"/>
        <end position="488"/>
    </location>
</feature>
<dbReference type="KEGG" id="tasa:A1Q1_05927"/>
<evidence type="ECO:0000256" key="2">
    <source>
        <dbReference type="SAM" id="MobiDB-lite"/>
    </source>
</evidence>
<feature type="compositionally biased region" description="Basic and acidic residues" evidence="2">
    <location>
        <begin position="95"/>
        <end position="112"/>
    </location>
</feature>